<gene>
    <name evidence="4" type="ORF">ENG67_01185</name>
</gene>
<evidence type="ECO:0000313" key="4">
    <source>
        <dbReference type="EMBL" id="HDM89807.1"/>
    </source>
</evidence>
<reference evidence="4" key="1">
    <citation type="journal article" date="2020" name="mSystems">
        <title>Genome- and Community-Level Interaction Insights into Carbon Utilization and Element Cycling Functions of Hydrothermarchaeota in Hydrothermal Sediment.</title>
        <authorList>
            <person name="Zhou Z."/>
            <person name="Liu Y."/>
            <person name="Xu W."/>
            <person name="Pan J."/>
            <person name="Luo Z.H."/>
            <person name="Li M."/>
        </authorList>
    </citation>
    <scope>NUCLEOTIDE SEQUENCE [LARGE SCALE GENOMIC DNA]</scope>
    <source>
        <strain evidence="4">HyVt-237</strain>
    </source>
</reference>
<dbReference type="InterPro" id="IPR051012">
    <property type="entry name" value="CellSynth/LPSAsmb/PSIAsmb"/>
</dbReference>
<dbReference type="Pfam" id="PF13432">
    <property type="entry name" value="TPR_16"/>
    <property type="match status" value="1"/>
</dbReference>
<feature type="repeat" description="TPR" evidence="3">
    <location>
        <begin position="491"/>
        <end position="524"/>
    </location>
</feature>
<name>A0A7C0XAI2_UNCW3</name>
<proteinExistence type="predicted"/>
<dbReference type="Pfam" id="PF00515">
    <property type="entry name" value="TPR_1"/>
    <property type="match status" value="1"/>
</dbReference>
<feature type="repeat" description="TPR" evidence="3">
    <location>
        <begin position="221"/>
        <end position="254"/>
    </location>
</feature>
<dbReference type="Gene3D" id="1.25.40.10">
    <property type="entry name" value="Tetratricopeptide repeat domain"/>
    <property type="match status" value="2"/>
</dbReference>
<dbReference type="Proteomes" id="UP000885931">
    <property type="component" value="Unassembled WGS sequence"/>
</dbReference>
<dbReference type="PROSITE" id="PS50005">
    <property type="entry name" value="TPR"/>
    <property type="match status" value="8"/>
</dbReference>
<feature type="repeat" description="TPR" evidence="3">
    <location>
        <begin position="289"/>
        <end position="322"/>
    </location>
</feature>
<dbReference type="InterPro" id="IPR006597">
    <property type="entry name" value="Sel1-like"/>
</dbReference>
<dbReference type="PANTHER" id="PTHR45586">
    <property type="entry name" value="TPR REPEAT-CONTAINING PROTEIN PA4667"/>
    <property type="match status" value="1"/>
</dbReference>
<feature type="repeat" description="TPR" evidence="3">
    <location>
        <begin position="525"/>
        <end position="558"/>
    </location>
</feature>
<dbReference type="SUPFAM" id="SSF48452">
    <property type="entry name" value="TPR-like"/>
    <property type="match status" value="4"/>
</dbReference>
<keyword evidence="2 3" id="KW-0802">TPR repeat</keyword>
<dbReference type="Pfam" id="PF12895">
    <property type="entry name" value="ANAPC3"/>
    <property type="match status" value="1"/>
</dbReference>
<dbReference type="EMBL" id="DRBW01000046">
    <property type="protein sequence ID" value="HDM89807.1"/>
    <property type="molecule type" value="Genomic_DNA"/>
</dbReference>
<protein>
    <submittedName>
        <fullName evidence="4">Tetratricopeptide repeat protein</fullName>
    </submittedName>
</protein>
<keyword evidence="1" id="KW-0677">Repeat</keyword>
<dbReference type="SMART" id="SM00671">
    <property type="entry name" value="SEL1"/>
    <property type="match status" value="4"/>
</dbReference>
<evidence type="ECO:0000256" key="1">
    <source>
        <dbReference type="ARBA" id="ARBA00022737"/>
    </source>
</evidence>
<dbReference type="Pfam" id="PF14559">
    <property type="entry name" value="TPR_19"/>
    <property type="match status" value="3"/>
</dbReference>
<dbReference type="PROSITE" id="PS50293">
    <property type="entry name" value="TPR_REGION"/>
    <property type="match status" value="2"/>
</dbReference>
<feature type="repeat" description="TPR" evidence="3">
    <location>
        <begin position="119"/>
        <end position="152"/>
    </location>
</feature>
<evidence type="ECO:0000256" key="3">
    <source>
        <dbReference type="PROSITE-ProRule" id="PRU00339"/>
    </source>
</evidence>
<dbReference type="AlphaFoldDB" id="A0A7C0XAI2"/>
<feature type="repeat" description="TPR" evidence="3">
    <location>
        <begin position="354"/>
        <end position="387"/>
    </location>
</feature>
<sequence length="571" mass="65765">MIGFLATLVFLLSSPGAESDEYILLSDYYLESGQVDSAIGVLREAFSETGRYEFLLKIAEILVDRGEYEKALSYTDRCLGKIEGPEVYRLHALALYGLKRRKDAFRTVKAGLRKYPENPSLLHLLGNLYDIEENRKKALKYYIKALERAPDSAGLLVDYAALLYRNGQSDSALSILEKIYDRVEGNYRAELTLSGIYEERGENERALEHLEKAYSANPMSVPLLVKLGQLNIDLGHYEEAIKYLSMARTLAPLHADARRLLGIALYRVGERDEALDEELVALYLTPRNSEVHYYLARIFAELRADSLALKHVRKAIKLKPRPEYRLFEAYLLISGERFREAIRKLKSMKKDLNPVGYYMLGTAYFGLKKYNDALKYFRKASELDPDNYGYKKTVVDLLERLGRKEEAIDLLVKLSELYPDSTELRFRLAMLYAEKGEMVRAESLFALLAREDSTDAAVYNNWGYFLATKGGDLDSARKLVEKALDLEPENPLYLDSMGWIYYLQGDYGRAFDYLKRAVEKRNDDPEILEHMGETLLKLGKREEALKYLRRALKIDPTREELREKIKSYEKD</sequence>
<dbReference type="InterPro" id="IPR019734">
    <property type="entry name" value="TPR_rpt"/>
</dbReference>
<comment type="caution">
    <text evidence="4">The sequence shown here is derived from an EMBL/GenBank/DDBJ whole genome shotgun (WGS) entry which is preliminary data.</text>
</comment>
<organism evidence="4">
    <name type="scientific">candidate division WOR-3 bacterium</name>
    <dbReference type="NCBI Taxonomy" id="2052148"/>
    <lineage>
        <taxon>Bacteria</taxon>
        <taxon>Bacteria division WOR-3</taxon>
    </lineage>
</organism>
<dbReference type="InterPro" id="IPR011990">
    <property type="entry name" value="TPR-like_helical_dom_sf"/>
</dbReference>
<feature type="repeat" description="TPR" evidence="3">
    <location>
        <begin position="255"/>
        <end position="288"/>
    </location>
</feature>
<dbReference type="PANTHER" id="PTHR45586:SF1">
    <property type="entry name" value="LIPOPOLYSACCHARIDE ASSEMBLY PROTEIN B"/>
    <property type="match status" value="1"/>
</dbReference>
<evidence type="ECO:0000256" key="2">
    <source>
        <dbReference type="ARBA" id="ARBA00022803"/>
    </source>
</evidence>
<feature type="repeat" description="TPR" evidence="3">
    <location>
        <begin position="187"/>
        <end position="220"/>
    </location>
</feature>
<accession>A0A7C0XAI2</accession>
<dbReference type="SMART" id="SM00028">
    <property type="entry name" value="TPR"/>
    <property type="match status" value="11"/>
</dbReference>